<evidence type="ECO:0000313" key="2">
    <source>
        <dbReference type="Proteomes" id="UP000800200"/>
    </source>
</evidence>
<dbReference type="EMBL" id="ML994664">
    <property type="protein sequence ID" value="KAF2179625.1"/>
    <property type="molecule type" value="Genomic_DNA"/>
</dbReference>
<dbReference type="OrthoDB" id="674604at2759"/>
<sequence length="73" mass="8302">MRLLNVNVDGSFILTTFIGNRVPSYAILSHTWEVNNQEVTFQDLKKGIGSSKSGYRKIQFCGDQAQRDGLKYF</sequence>
<protein>
    <recommendedName>
        <fullName evidence="3">Heterokaryon incompatibility domain-containing protein</fullName>
    </recommendedName>
</protein>
<organism evidence="1 2">
    <name type="scientific">Zopfia rhizophila CBS 207.26</name>
    <dbReference type="NCBI Taxonomy" id="1314779"/>
    <lineage>
        <taxon>Eukaryota</taxon>
        <taxon>Fungi</taxon>
        <taxon>Dikarya</taxon>
        <taxon>Ascomycota</taxon>
        <taxon>Pezizomycotina</taxon>
        <taxon>Dothideomycetes</taxon>
        <taxon>Dothideomycetes incertae sedis</taxon>
        <taxon>Zopfiaceae</taxon>
        <taxon>Zopfia</taxon>
    </lineage>
</organism>
<keyword evidence="2" id="KW-1185">Reference proteome</keyword>
<reference evidence="1" key="1">
    <citation type="journal article" date="2020" name="Stud. Mycol.">
        <title>101 Dothideomycetes genomes: a test case for predicting lifestyles and emergence of pathogens.</title>
        <authorList>
            <person name="Haridas S."/>
            <person name="Albert R."/>
            <person name="Binder M."/>
            <person name="Bloem J."/>
            <person name="Labutti K."/>
            <person name="Salamov A."/>
            <person name="Andreopoulos B."/>
            <person name="Baker S."/>
            <person name="Barry K."/>
            <person name="Bills G."/>
            <person name="Bluhm B."/>
            <person name="Cannon C."/>
            <person name="Castanera R."/>
            <person name="Culley D."/>
            <person name="Daum C."/>
            <person name="Ezra D."/>
            <person name="Gonzalez J."/>
            <person name="Henrissat B."/>
            <person name="Kuo A."/>
            <person name="Liang C."/>
            <person name="Lipzen A."/>
            <person name="Lutzoni F."/>
            <person name="Magnuson J."/>
            <person name="Mondo S."/>
            <person name="Nolan M."/>
            <person name="Ohm R."/>
            <person name="Pangilinan J."/>
            <person name="Park H.-J."/>
            <person name="Ramirez L."/>
            <person name="Alfaro M."/>
            <person name="Sun H."/>
            <person name="Tritt A."/>
            <person name="Yoshinaga Y."/>
            <person name="Zwiers L.-H."/>
            <person name="Turgeon B."/>
            <person name="Goodwin S."/>
            <person name="Spatafora J."/>
            <person name="Crous P."/>
            <person name="Grigoriev I."/>
        </authorList>
    </citation>
    <scope>NUCLEOTIDE SEQUENCE</scope>
    <source>
        <strain evidence="1">CBS 207.26</strain>
    </source>
</reference>
<dbReference type="Proteomes" id="UP000800200">
    <property type="component" value="Unassembled WGS sequence"/>
</dbReference>
<evidence type="ECO:0000313" key="1">
    <source>
        <dbReference type="EMBL" id="KAF2179625.1"/>
    </source>
</evidence>
<dbReference type="AlphaFoldDB" id="A0A6A6DKI7"/>
<name>A0A6A6DKI7_9PEZI</name>
<proteinExistence type="predicted"/>
<dbReference type="PANTHER" id="PTHR10622:SF11">
    <property type="entry name" value="HET-DOMAIN-CONTAINING PROTEIN"/>
    <property type="match status" value="1"/>
</dbReference>
<dbReference type="PANTHER" id="PTHR10622">
    <property type="entry name" value="HET DOMAIN-CONTAINING PROTEIN"/>
    <property type="match status" value="1"/>
</dbReference>
<evidence type="ECO:0008006" key="3">
    <source>
        <dbReference type="Google" id="ProtNLM"/>
    </source>
</evidence>
<accession>A0A6A6DKI7</accession>
<gene>
    <name evidence="1" type="ORF">K469DRAFT_299441</name>
</gene>